<evidence type="ECO:0000256" key="19">
    <source>
        <dbReference type="RuleBase" id="RU004171"/>
    </source>
</evidence>
<dbReference type="PANTHER" id="PTHR43331:SF1">
    <property type="entry name" value="HOMOSERINE DEHYDROGENASE"/>
    <property type="match status" value="1"/>
</dbReference>
<dbReference type="InterPro" id="IPR016204">
    <property type="entry name" value="HDH"/>
</dbReference>
<name>A0A0R2A7V9_9LACO</name>
<evidence type="ECO:0000256" key="16">
    <source>
        <dbReference type="PIRSR" id="PIRSR000098-1"/>
    </source>
</evidence>
<dbReference type="PROSITE" id="PS01042">
    <property type="entry name" value="HOMOSER_DHGENASE"/>
    <property type="match status" value="1"/>
</dbReference>
<dbReference type="EC" id="1.1.1.3" evidence="5 18"/>
<feature type="binding site" evidence="17">
    <location>
        <begin position="9"/>
        <end position="16"/>
    </location>
    <ligand>
        <name>NADP(+)</name>
        <dbReference type="ChEBI" id="CHEBI:58349"/>
    </ligand>
</feature>
<dbReference type="UniPathway" id="UPA00050">
    <property type="reaction ID" value="UER00063"/>
</dbReference>
<evidence type="ECO:0000256" key="2">
    <source>
        <dbReference type="ARBA" id="ARBA00005056"/>
    </source>
</evidence>
<dbReference type="Gene3D" id="3.30.70.260">
    <property type="match status" value="1"/>
</dbReference>
<comment type="caution">
    <text evidence="21">The sequence shown here is derived from an EMBL/GenBank/DDBJ whole genome shotgun (WGS) entry which is preliminary data.</text>
</comment>
<dbReference type="InterPro" id="IPR019811">
    <property type="entry name" value="HDH_CS"/>
</dbReference>
<dbReference type="RefSeq" id="WP_057778871.1">
    <property type="nucleotide sequence ID" value="NZ_AYYY01000025.1"/>
</dbReference>
<dbReference type="InterPro" id="IPR001342">
    <property type="entry name" value="HDH_cat"/>
</dbReference>
<feature type="binding site" evidence="17">
    <location>
        <position position="106"/>
    </location>
    <ligand>
        <name>NADPH</name>
        <dbReference type="ChEBI" id="CHEBI:57783"/>
    </ligand>
</feature>
<evidence type="ECO:0000256" key="8">
    <source>
        <dbReference type="ARBA" id="ARBA00022697"/>
    </source>
</evidence>
<evidence type="ECO:0000256" key="15">
    <source>
        <dbReference type="ARBA" id="ARBA00048841"/>
    </source>
</evidence>
<feature type="binding site" evidence="17">
    <location>
        <position position="191"/>
    </location>
    <ligand>
        <name>L-homoserine</name>
        <dbReference type="ChEBI" id="CHEBI:57476"/>
    </ligand>
</feature>
<dbReference type="SUPFAM" id="SSF55347">
    <property type="entry name" value="Glyceraldehyde-3-phosphate dehydrogenase-like, C-terminal domain"/>
    <property type="match status" value="1"/>
</dbReference>
<evidence type="ECO:0000256" key="9">
    <source>
        <dbReference type="ARBA" id="ARBA00022723"/>
    </source>
</evidence>
<dbReference type="InterPro" id="IPR002912">
    <property type="entry name" value="ACT_dom"/>
</dbReference>
<dbReference type="FunFam" id="3.40.50.720:FF:000062">
    <property type="entry name" value="Homoserine dehydrogenase"/>
    <property type="match status" value="1"/>
</dbReference>
<dbReference type="PROSITE" id="PS51671">
    <property type="entry name" value="ACT"/>
    <property type="match status" value="1"/>
</dbReference>
<comment type="cofactor">
    <cofactor evidence="1">
        <name>a metal cation</name>
        <dbReference type="ChEBI" id="CHEBI:25213"/>
    </cofactor>
</comment>
<evidence type="ECO:0000259" key="20">
    <source>
        <dbReference type="PROSITE" id="PS51671"/>
    </source>
</evidence>
<evidence type="ECO:0000256" key="12">
    <source>
        <dbReference type="ARBA" id="ARBA00023027"/>
    </source>
</evidence>
<evidence type="ECO:0000256" key="17">
    <source>
        <dbReference type="PIRSR" id="PIRSR000098-2"/>
    </source>
</evidence>
<keyword evidence="10 17" id="KW-0521">NADP</keyword>
<dbReference type="SUPFAM" id="SSF55021">
    <property type="entry name" value="ACT-like"/>
    <property type="match status" value="1"/>
</dbReference>
<evidence type="ECO:0000256" key="6">
    <source>
        <dbReference type="ARBA" id="ARBA00013376"/>
    </source>
</evidence>
<keyword evidence="7 18" id="KW-0028">Amino-acid biosynthesis</keyword>
<evidence type="ECO:0000256" key="4">
    <source>
        <dbReference type="ARBA" id="ARBA00006753"/>
    </source>
</evidence>
<reference evidence="21 22" key="1">
    <citation type="journal article" date="2015" name="Genome Announc.">
        <title>Expanding the biotechnology potential of lactobacilli through comparative genomics of 213 strains and associated genera.</title>
        <authorList>
            <person name="Sun Z."/>
            <person name="Harris H.M."/>
            <person name="McCann A."/>
            <person name="Guo C."/>
            <person name="Argimon S."/>
            <person name="Zhang W."/>
            <person name="Yang X."/>
            <person name="Jeffery I.B."/>
            <person name="Cooney J.C."/>
            <person name="Kagawa T.F."/>
            <person name="Liu W."/>
            <person name="Song Y."/>
            <person name="Salvetti E."/>
            <person name="Wrobel A."/>
            <person name="Rasinkangas P."/>
            <person name="Parkhill J."/>
            <person name="Rea M.C."/>
            <person name="O'Sullivan O."/>
            <person name="Ritari J."/>
            <person name="Douillard F.P."/>
            <person name="Paul Ross R."/>
            <person name="Yang R."/>
            <person name="Briner A.E."/>
            <person name="Felis G.E."/>
            <person name="de Vos W.M."/>
            <person name="Barrangou R."/>
            <person name="Klaenhammer T.R."/>
            <person name="Caufield P.W."/>
            <person name="Cui Y."/>
            <person name="Zhang H."/>
            <person name="O'Toole P.W."/>
        </authorList>
    </citation>
    <scope>NUCLEOTIDE SEQUENCE [LARGE SCALE GENOMIC DNA]</scope>
    <source>
        <strain evidence="21 22">DSM 20634</strain>
    </source>
</reference>
<evidence type="ECO:0000313" key="22">
    <source>
        <dbReference type="Proteomes" id="UP000051733"/>
    </source>
</evidence>
<evidence type="ECO:0000256" key="18">
    <source>
        <dbReference type="RuleBase" id="RU000579"/>
    </source>
</evidence>
<keyword evidence="13" id="KW-0915">Sodium</keyword>
<evidence type="ECO:0000256" key="13">
    <source>
        <dbReference type="ARBA" id="ARBA00023053"/>
    </source>
</evidence>
<dbReference type="NCBIfam" id="NF004976">
    <property type="entry name" value="PRK06349.1"/>
    <property type="match status" value="1"/>
</dbReference>
<dbReference type="PIRSF" id="PIRSF000098">
    <property type="entry name" value="Homoser_dehydrog"/>
    <property type="match status" value="1"/>
</dbReference>
<dbReference type="PATRIC" id="fig|1423813.3.peg.1690"/>
<evidence type="ECO:0000256" key="1">
    <source>
        <dbReference type="ARBA" id="ARBA00001920"/>
    </source>
</evidence>
<keyword evidence="12" id="KW-0520">NAD</keyword>
<evidence type="ECO:0000256" key="5">
    <source>
        <dbReference type="ARBA" id="ARBA00013213"/>
    </source>
</evidence>
<comment type="pathway">
    <text evidence="2 18">Amino-acid biosynthesis; L-threonine biosynthesis; L-threonine from L-aspartate: step 3/5.</text>
</comment>
<dbReference type="GO" id="GO:0046872">
    <property type="term" value="F:metal ion binding"/>
    <property type="evidence" value="ECO:0007669"/>
    <property type="project" value="UniProtKB-KW"/>
</dbReference>
<organism evidence="21 22">
    <name type="scientific">Paucilactobacillus vaccinostercus DSM 20634</name>
    <dbReference type="NCBI Taxonomy" id="1423813"/>
    <lineage>
        <taxon>Bacteria</taxon>
        <taxon>Bacillati</taxon>
        <taxon>Bacillota</taxon>
        <taxon>Bacilli</taxon>
        <taxon>Lactobacillales</taxon>
        <taxon>Lactobacillaceae</taxon>
        <taxon>Paucilactobacillus</taxon>
    </lineage>
</organism>
<dbReference type="Pfam" id="PF03447">
    <property type="entry name" value="NAD_binding_3"/>
    <property type="match status" value="1"/>
</dbReference>
<dbReference type="STRING" id="1423813.FC26_GL001663"/>
<dbReference type="OrthoDB" id="9808167at2"/>
<comment type="similarity">
    <text evidence="4 19">Belongs to the homoserine dehydrogenase family.</text>
</comment>
<dbReference type="InterPro" id="IPR036291">
    <property type="entry name" value="NAD(P)-bd_dom_sf"/>
</dbReference>
<evidence type="ECO:0000313" key="21">
    <source>
        <dbReference type="EMBL" id="KRM61588.1"/>
    </source>
</evidence>
<evidence type="ECO:0000256" key="3">
    <source>
        <dbReference type="ARBA" id="ARBA00005062"/>
    </source>
</evidence>
<dbReference type="Gene3D" id="3.40.50.720">
    <property type="entry name" value="NAD(P)-binding Rossmann-like Domain"/>
    <property type="match status" value="1"/>
</dbReference>
<keyword evidence="8 18" id="KW-0791">Threonine biosynthesis</keyword>
<feature type="domain" description="ACT" evidence="20">
    <location>
        <begin position="351"/>
        <end position="431"/>
    </location>
</feature>
<evidence type="ECO:0000256" key="10">
    <source>
        <dbReference type="ARBA" id="ARBA00022857"/>
    </source>
</evidence>
<gene>
    <name evidence="21" type="ORF">FC26_GL001663</name>
</gene>
<dbReference type="AlphaFoldDB" id="A0A0R2A7V9"/>
<evidence type="ECO:0000256" key="7">
    <source>
        <dbReference type="ARBA" id="ARBA00022605"/>
    </source>
</evidence>
<comment type="pathway">
    <text evidence="3 18">Amino-acid biosynthesis; L-methionine biosynthesis via de novo pathway; L-homoserine from L-aspartate: step 3/3.</text>
</comment>
<evidence type="ECO:0000256" key="11">
    <source>
        <dbReference type="ARBA" id="ARBA00023002"/>
    </source>
</evidence>
<dbReference type="Pfam" id="PF00742">
    <property type="entry name" value="Homoserine_dh"/>
    <property type="match status" value="1"/>
</dbReference>
<keyword evidence="11 18" id="KW-0560">Oxidoreductase</keyword>
<dbReference type="CDD" id="cd04881">
    <property type="entry name" value="ACT_HSDH-Hom"/>
    <property type="match status" value="1"/>
</dbReference>
<keyword evidence="9" id="KW-0479">Metal-binding</keyword>
<dbReference type="EMBL" id="AYYY01000025">
    <property type="protein sequence ID" value="KRM61588.1"/>
    <property type="molecule type" value="Genomic_DNA"/>
</dbReference>
<dbReference type="Gene3D" id="3.30.360.10">
    <property type="entry name" value="Dihydrodipicolinate Reductase, domain 2"/>
    <property type="match status" value="1"/>
</dbReference>
<feature type="active site" description="Proton donor" evidence="16">
    <location>
        <position position="206"/>
    </location>
</feature>
<dbReference type="GO" id="GO:0050661">
    <property type="term" value="F:NADP binding"/>
    <property type="evidence" value="ECO:0007669"/>
    <property type="project" value="InterPro"/>
</dbReference>
<dbReference type="GO" id="GO:0009088">
    <property type="term" value="P:threonine biosynthetic process"/>
    <property type="evidence" value="ECO:0007669"/>
    <property type="project" value="UniProtKB-UniPathway"/>
</dbReference>
<sequence>METIKIGLIGLGTVGSGVLQMVENNQDKISNITGRQLSVKTIVVRNVAKHRDDVDTSRINLTDNLDDIVNDPEIGIVVEVMGGIHPAKEIITQLLTAKKHVVTANKDLIASAGEELTSIAQQNHCDLMYEASVAGGIPILRTIVNSFSADQILEVKGIVNGTTNYILTQMQQKNWSYADALQKAQELGFAESDPTNDVDGIDAAYKMIILSQFSFGTHLKLNEMKVSGIRHMQLLDVETAASLGYTIKLLGIARRINDGVFAEVGPVLVPADHPLATINNENNAVMVTGQAVGETLFYGPGAGGLPTANSVLSDIVSVTKNIVLGTTGNSFNNYQNQADHVKADEVVYPYYLSLEMLDIPGQMLKLTQIMTKIGASFSQIVQTKNDNPTDNQTARVVIITHDMSKTQLAELKDALEQKDTINLLAAYKVLS</sequence>
<dbReference type="PANTHER" id="PTHR43331">
    <property type="entry name" value="HOMOSERINE DEHYDROGENASE"/>
    <property type="match status" value="1"/>
</dbReference>
<comment type="catalytic activity">
    <reaction evidence="15">
        <text>L-homoserine + NADP(+) = L-aspartate 4-semialdehyde + NADPH + H(+)</text>
        <dbReference type="Rhea" id="RHEA:15761"/>
        <dbReference type="ChEBI" id="CHEBI:15378"/>
        <dbReference type="ChEBI" id="CHEBI:57476"/>
        <dbReference type="ChEBI" id="CHEBI:57783"/>
        <dbReference type="ChEBI" id="CHEBI:58349"/>
        <dbReference type="ChEBI" id="CHEBI:537519"/>
        <dbReference type="EC" id="1.1.1.3"/>
    </reaction>
    <physiologicalReaction direction="right-to-left" evidence="15">
        <dbReference type="Rhea" id="RHEA:15763"/>
    </physiologicalReaction>
</comment>
<dbReference type="Proteomes" id="UP000051733">
    <property type="component" value="Unassembled WGS sequence"/>
</dbReference>
<dbReference type="GO" id="GO:0004412">
    <property type="term" value="F:homoserine dehydrogenase activity"/>
    <property type="evidence" value="ECO:0007669"/>
    <property type="project" value="UniProtKB-EC"/>
</dbReference>
<accession>A0A0R2A7V9</accession>
<protein>
    <recommendedName>
        <fullName evidence="6 18">Homoserine dehydrogenase</fullName>
        <ecNumber evidence="5 18">1.1.1.3</ecNumber>
    </recommendedName>
</protein>
<dbReference type="UniPathway" id="UPA00051">
    <property type="reaction ID" value="UER00465"/>
</dbReference>
<keyword evidence="14 18" id="KW-0486">Methionine biosynthesis</keyword>
<dbReference type="InterPro" id="IPR045865">
    <property type="entry name" value="ACT-like_dom_sf"/>
</dbReference>
<keyword evidence="22" id="KW-1185">Reference proteome</keyword>
<dbReference type="FunFam" id="3.30.360.10:FF:000005">
    <property type="entry name" value="Homoserine dehydrogenase"/>
    <property type="match status" value="1"/>
</dbReference>
<proteinExistence type="inferred from homology"/>
<dbReference type="InterPro" id="IPR005106">
    <property type="entry name" value="Asp/hSer_DH_NAD-bd"/>
</dbReference>
<dbReference type="SUPFAM" id="SSF51735">
    <property type="entry name" value="NAD(P)-binding Rossmann-fold domains"/>
    <property type="match status" value="1"/>
</dbReference>
<dbReference type="GO" id="GO:0009086">
    <property type="term" value="P:methionine biosynthetic process"/>
    <property type="evidence" value="ECO:0007669"/>
    <property type="project" value="UniProtKB-KW"/>
</dbReference>
<evidence type="ECO:0000256" key="14">
    <source>
        <dbReference type="ARBA" id="ARBA00023167"/>
    </source>
</evidence>